<dbReference type="InterPro" id="IPR051312">
    <property type="entry name" value="Diverse_Substr_Oxidored"/>
</dbReference>
<reference evidence="5 6" key="1">
    <citation type="submission" date="2019-06" db="EMBL/GenBank/DDBJ databases">
        <title>Sequencing the genomes of 1000 actinobacteria strains.</title>
        <authorList>
            <person name="Klenk H.-P."/>
        </authorList>
    </citation>
    <scope>NUCLEOTIDE SEQUENCE [LARGE SCALE GENOMIC DNA]</scope>
    <source>
        <strain evidence="5 6">DSM 44826</strain>
    </source>
</reference>
<dbReference type="InterPro" id="IPR005107">
    <property type="entry name" value="CO_DH_flav_C"/>
</dbReference>
<name>A0A561SG87_9ACTN</name>
<dbReference type="InterPro" id="IPR036318">
    <property type="entry name" value="FAD-bd_PCMH-like_sf"/>
</dbReference>
<feature type="domain" description="FAD-binding PCMH-type" evidence="4">
    <location>
        <begin position="1"/>
        <end position="177"/>
    </location>
</feature>
<dbReference type="AlphaFoldDB" id="A0A561SG87"/>
<keyword evidence="2" id="KW-0274">FAD</keyword>
<evidence type="ECO:0000313" key="6">
    <source>
        <dbReference type="Proteomes" id="UP000317940"/>
    </source>
</evidence>
<dbReference type="SMART" id="SM01092">
    <property type="entry name" value="CO_deh_flav_C"/>
    <property type="match status" value="1"/>
</dbReference>
<proteinExistence type="predicted"/>
<dbReference type="Gene3D" id="3.30.465.10">
    <property type="match status" value="1"/>
</dbReference>
<dbReference type="GO" id="GO:0016491">
    <property type="term" value="F:oxidoreductase activity"/>
    <property type="evidence" value="ECO:0007669"/>
    <property type="project" value="UniProtKB-KW"/>
</dbReference>
<comment type="caution">
    <text evidence="5">The sequence shown here is derived from an EMBL/GenBank/DDBJ whole genome shotgun (WGS) entry which is preliminary data.</text>
</comment>
<accession>A0A561SG87</accession>
<dbReference type="InterPro" id="IPR016166">
    <property type="entry name" value="FAD-bd_PCMH"/>
</dbReference>
<keyword evidence="1" id="KW-0285">Flavoprotein</keyword>
<dbReference type="InterPro" id="IPR016169">
    <property type="entry name" value="FAD-bd_PCMH_sub2"/>
</dbReference>
<dbReference type="RefSeq" id="WP_145910740.1">
    <property type="nucleotide sequence ID" value="NZ_BAAAMZ010000001.1"/>
</dbReference>
<evidence type="ECO:0000259" key="4">
    <source>
        <dbReference type="PROSITE" id="PS51387"/>
    </source>
</evidence>
<dbReference type="Gene3D" id="3.30.43.10">
    <property type="entry name" value="Uridine Diphospho-n-acetylenolpyruvylglucosamine Reductase, domain 2"/>
    <property type="match status" value="1"/>
</dbReference>
<dbReference type="Gene3D" id="3.30.390.50">
    <property type="entry name" value="CO dehydrogenase flavoprotein, C-terminal domain"/>
    <property type="match status" value="1"/>
</dbReference>
<evidence type="ECO:0000256" key="3">
    <source>
        <dbReference type="ARBA" id="ARBA00023002"/>
    </source>
</evidence>
<dbReference type="Proteomes" id="UP000317940">
    <property type="component" value="Unassembled WGS sequence"/>
</dbReference>
<dbReference type="InterPro" id="IPR036683">
    <property type="entry name" value="CO_DH_flav_C_dom_sf"/>
</dbReference>
<dbReference type="GO" id="GO:0071949">
    <property type="term" value="F:FAD binding"/>
    <property type="evidence" value="ECO:0007669"/>
    <property type="project" value="InterPro"/>
</dbReference>
<dbReference type="OrthoDB" id="9814706at2"/>
<dbReference type="PROSITE" id="PS51387">
    <property type="entry name" value="FAD_PCMH"/>
    <property type="match status" value="1"/>
</dbReference>
<keyword evidence="6" id="KW-1185">Reference proteome</keyword>
<protein>
    <submittedName>
        <fullName evidence="5">Carbon-monoxide dehydrogenase medium subunit</fullName>
    </submittedName>
</protein>
<evidence type="ECO:0000256" key="1">
    <source>
        <dbReference type="ARBA" id="ARBA00022630"/>
    </source>
</evidence>
<organism evidence="5 6">
    <name type="scientific">Kitasatospora viridis</name>
    <dbReference type="NCBI Taxonomy" id="281105"/>
    <lineage>
        <taxon>Bacteria</taxon>
        <taxon>Bacillati</taxon>
        <taxon>Actinomycetota</taxon>
        <taxon>Actinomycetes</taxon>
        <taxon>Kitasatosporales</taxon>
        <taxon>Streptomycetaceae</taxon>
        <taxon>Kitasatospora</taxon>
    </lineage>
</organism>
<dbReference type="SUPFAM" id="SSF55447">
    <property type="entry name" value="CO dehydrogenase flavoprotein C-terminal domain-like"/>
    <property type="match status" value="1"/>
</dbReference>
<dbReference type="InterPro" id="IPR002346">
    <property type="entry name" value="Mopterin_DH_FAD-bd"/>
</dbReference>
<keyword evidence="3" id="KW-0560">Oxidoreductase</keyword>
<dbReference type="PANTHER" id="PTHR42659">
    <property type="entry name" value="XANTHINE DEHYDROGENASE SUBUNIT C-RELATED"/>
    <property type="match status" value="1"/>
</dbReference>
<evidence type="ECO:0000313" key="5">
    <source>
        <dbReference type="EMBL" id="TWF73817.1"/>
    </source>
</evidence>
<dbReference type="FunFam" id="3.30.465.10:FF:000017">
    <property type="entry name" value="Xanthine dehydrogenase, FAD binding subunit"/>
    <property type="match status" value="1"/>
</dbReference>
<dbReference type="PANTHER" id="PTHR42659:SF2">
    <property type="entry name" value="XANTHINE DEHYDROGENASE SUBUNIT C-RELATED"/>
    <property type="match status" value="1"/>
</dbReference>
<dbReference type="InterPro" id="IPR016167">
    <property type="entry name" value="FAD-bd_PCMH_sub1"/>
</dbReference>
<evidence type="ECO:0000256" key="2">
    <source>
        <dbReference type="ARBA" id="ARBA00022827"/>
    </source>
</evidence>
<gene>
    <name evidence="5" type="ORF">FHX73_15444</name>
</gene>
<dbReference type="EMBL" id="VIWT01000005">
    <property type="protein sequence ID" value="TWF73817.1"/>
    <property type="molecule type" value="Genomic_DNA"/>
</dbReference>
<sequence length="290" mass="30036">MIPAAFDYARPTSVEEAVRVLAEGGPGATVLAGGQSLLPMLRLRRAAPTLLVDVGRVPGMRGVRREVGRLVIGAMTTHHEVLHDPLVRRHAPLLAAATRTVGDPAVRHRGTLGGSLAHADPAADLPPAVLALDAELVAQGPHGRRTLPAGEFFAGRLRTALEPGELLVEIRVPELGADWGFHYEKFRHCAQAAAVVGVAAAVRRGSGGIVQARIGLANMGATPLRALAVEAALAGADATAAAVDRAAGAAAEGAAPPVDRGVDTEYRDHLARVLTRRAVLAAAGERGWRA</sequence>
<dbReference type="Pfam" id="PF03450">
    <property type="entry name" value="CO_deh_flav_C"/>
    <property type="match status" value="1"/>
</dbReference>
<dbReference type="SUPFAM" id="SSF56176">
    <property type="entry name" value="FAD-binding/transporter-associated domain-like"/>
    <property type="match status" value="1"/>
</dbReference>
<dbReference type="Pfam" id="PF00941">
    <property type="entry name" value="FAD_binding_5"/>
    <property type="match status" value="1"/>
</dbReference>